<comment type="similarity">
    <text evidence="1 7">Belongs to the glycosyltransferase 37 family.</text>
</comment>
<evidence type="ECO:0000313" key="8">
    <source>
        <dbReference type="EMBL" id="CAH8388888.1"/>
    </source>
</evidence>
<evidence type="ECO:0000256" key="3">
    <source>
        <dbReference type="ARBA" id="ARBA00022679"/>
    </source>
</evidence>
<dbReference type="InterPro" id="IPR004938">
    <property type="entry name" value="XG_FTase"/>
</dbReference>
<organism evidence="8 9">
    <name type="scientific">Eruca vesicaria subsp. sativa</name>
    <name type="common">Garden rocket</name>
    <name type="synonym">Eruca sativa</name>
    <dbReference type="NCBI Taxonomy" id="29727"/>
    <lineage>
        <taxon>Eukaryota</taxon>
        <taxon>Viridiplantae</taxon>
        <taxon>Streptophyta</taxon>
        <taxon>Embryophyta</taxon>
        <taxon>Tracheophyta</taxon>
        <taxon>Spermatophyta</taxon>
        <taxon>Magnoliopsida</taxon>
        <taxon>eudicotyledons</taxon>
        <taxon>Gunneridae</taxon>
        <taxon>Pentapetalae</taxon>
        <taxon>rosids</taxon>
        <taxon>malvids</taxon>
        <taxon>Brassicales</taxon>
        <taxon>Brassicaceae</taxon>
        <taxon>Brassiceae</taxon>
        <taxon>Eruca</taxon>
    </lineage>
</organism>
<keyword evidence="4 7" id="KW-0333">Golgi apparatus</keyword>
<comment type="caution">
    <text evidence="8">The sequence shown here is derived from an EMBL/GenBank/DDBJ whole genome shotgun (WGS) entry which is preliminary data.</text>
</comment>
<dbReference type="EC" id="2.4.1.-" evidence="7"/>
<dbReference type="Pfam" id="PF03254">
    <property type="entry name" value="XG_FTase"/>
    <property type="match status" value="1"/>
</dbReference>
<keyword evidence="2 7" id="KW-0328">Glycosyltransferase</keyword>
<dbReference type="GO" id="GO:0071555">
    <property type="term" value="P:cell wall organization"/>
    <property type="evidence" value="ECO:0007669"/>
    <property type="project" value="UniProtKB-UniRule"/>
</dbReference>
<dbReference type="Gene3D" id="3.40.50.11350">
    <property type="match status" value="1"/>
</dbReference>
<evidence type="ECO:0000256" key="2">
    <source>
        <dbReference type="ARBA" id="ARBA00022676"/>
    </source>
</evidence>
<evidence type="ECO:0000256" key="6">
    <source>
        <dbReference type="ARBA" id="ARBA00023316"/>
    </source>
</evidence>
<proteinExistence type="inferred from homology"/>
<sequence>MYHILQISGYVFRALGLKMKILITFIFSGLLIGFVILLSFSNNFNDQLLDATINSSSESKPHHDRLLGGLLKPGFDEDSCVSRYTQSLYRKPSPYKPSSYLVSTLRRYEKLHKRCGPGTEAYKKATKNLGNDDENQERSSDKECGYVVWVATEYGLGNRIISMVSSFLYALLTNRVLLVDQRKDITDLFCQPFPNTSWLLPLDFPLMGQIDSYYKDYSRCYGTMLKNHAINSTTLTPSHLYLHLLHDYRDEDKMFYCEANQGFIKNVPWLVVKSNLYFVPSLWLIPSFQTKLIKLFPQKDTVFHHLSRYLFHPTNQVWDMVTSTYNANLSKADELLGLQIRVFSTPGGYFQHVMDQIVSCTQREKLLPELATTESQVMNTTTRSKKHKAVLVASLHAEYSDELRKMYLERPSLTGEVIEVYQPSGEKVQQTDEKLHDQKALAEIYLLSLTDNIVTTERSTFGFVAHGLGGLKPWILYAPKNGAAPDPPCVRALSMEPCLIRAPLHGCQAKAIKTTPFIRRCENWNLGIKLVDAPDRFWWW</sequence>
<dbReference type="AlphaFoldDB" id="A0ABC8LYA1"/>
<gene>
    <name evidence="8" type="ORF">ERUC_LOCUS41371</name>
</gene>
<evidence type="ECO:0000256" key="4">
    <source>
        <dbReference type="ARBA" id="ARBA00023034"/>
    </source>
</evidence>
<dbReference type="EMBL" id="CAKOAT010819597">
    <property type="protein sequence ID" value="CAH8388888.1"/>
    <property type="molecule type" value="Genomic_DNA"/>
</dbReference>
<dbReference type="PANTHER" id="PTHR31889:SF56">
    <property type="entry name" value="FUCOSYLTRANSFERASE 9-RELATED"/>
    <property type="match status" value="1"/>
</dbReference>
<name>A0ABC8LYA1_ERUVS</name>
<evidence type="ECO:0000313" key="9">
    <source>
        <dbReference type="Proteomes" id="UP001642260"/>
    </source>
</evidence>
<evidence type="ECO:0000256" key="7">
    <source>
        <dbReference type="RuleBase" id="RU367004"/>
    </source>
</evidence>
<reference evidence="8 9" key="1">
    <citation type="submission" date="2022-03" db="EMBL/GenBank/DDBJ databases">
        <authorList>
            <person name="Macdonald S."/>
            <person name="Ahmed S."/>
            <person name="Newling K."/>
        </authorList>
    </citation>
    <scope>NUCLEOTIDE SEQUENCE [LARGE SCALE GENOMIC DNA]</scope>
</reference>
<dbReference type="GO" id="GO:0032580">
    <property type="term" value="C:Golgi cisterna membrane"/>
    <property type="evidence" value="ECO:0007669"/>
    <property type="project" value="UniProtKB-SubCell"/>
</dbReference>
<dbReference type="FunFam" id="3.40.50.11340:FF:000005">
    <property type="entry name" value="Galactoside 2-alpha-L-fucosyltransferase"/>
    <property type="match status" value="1"/>
</dbReference>
<dbReference type="Gene3D" id="3.40.50.11340">
    <property type="match status" value="1"/>
</dbReference>
<comment type="subcellular location">
    <subcellularLocation>
        <location evidence="7">Golgi apparatus</location>
        <location evidence="7">Golgi stack membrane</location>
        <topology evidence="7">Single-pass type II membrane protein</topology>
    </subcellularLocation>
</comment>
<keyword evidence="5" id="KW-0325">Glycoprotein</keyword>
<accession>A0ABC8LYA1</accession>
<feature type="transmembrane region" description="Helical" evidence="7">
    <location>
        <begin position="21"/>
        <end position="40"/>
    </location>
</feature>
<dbReference type="Proteomes" id="UP001642260">
    <property type="component" value="Unassembled WGS sequence"/>
</dbReference>
<keyword evidence="6 7" id="KW-0961">Cell wall biogenesis/degradation</keyword>
<protein>
    <recommendedName>
        <fullName evidence="7">Fucosyltransferase</fullName>
        <ecNumber evidence="7">2.4.1.-</ecNumber>
    </recommendedName>
</protein>
<dbReference type="PANTHER" id="PTHR31889">
    <property type="entry name" value="FUCOSYLTRANSFERASE 2-RELATED"/>
    <property type="match status" value="1"/>
</dbReference>
<keyword evidence="3 7" id="KW-0808">Transferase</keyword>
<comment type="function">
    <text evidence="7">May be involved in cell wall biosynthesis.</text>
</comment>
<evidence type="ECO:0000256" key="1">
    <source>
        <dbReference type="ARBA" id="ARBA00010481"/>
    </source>
</evidence>
<keyword evidence="7" id="KW-0472">Membrane</keyword>
<keyword evidence="7" id="KW-1133">Transmembrane helix</keyword>
<keyword evidence="7" id="KW-0812">Transmembrane</keyword>
<keyword evidence="9" id="KW-1185">Reference proteome</keyword>
<evidence type="ECO:0000256" key="5">
    <source>
        <dbReference type="ARBA" id="ARBA00023180"/>
    </source>
</evidence>
<dbReference type="GO" id="GO:0016757">
    <property type="term" value="F:glycosyltransferase activity"/>
    <property type="evidence" value="ECO:0007669"/>
    <property type="project" value="UniProtKB-KW"/>
</dbReference>